<feature type="transmembrane region" description="Helical" evidence="1">
    <location>
        <begin position="119"/>
        <end position="146"/>
    </location>
</feature>
<keyword evidence="1" id="KW-0472">Membrane</keyword>
<evidence type="ECO:0000313" key="3">
    <source>
        <dbReference type="Proteomes" id="UP000656723"/>
    </source>
</evidence>
<keyword evidence="1" id="KW-0812">Transmembrane</keyword>
<feature type="transmembrane region" description="Helical" evidence="1">
    <location>
        <begin position="28"/>
        <end position="48"/>
    </location>
</feature>
<gene>
    <name evidence="2" type="ORF">FOT72_15005</name>
</gene>
<feature type="transmembrane region" description="Helical" evidence="1">
    <location>
        <begin position="204"/>
        <end position="222"/>
    </location>
</feature>
<reference evidence="2" key="1">
    <citation type="submission" date="2019-07" db="EMBL/GenBank/DDBJ databases">
        <title>KPC-2 carbapenem resistent Enterobacterales isolates from Germany.</title>
        <authorList>
            <person name="Yao Y."/>
            <person name="Falgenhauer L."/>
            <person name="Imirzalioglu C."/>
            <person name="Chakraborty T."/>
        </authorList>
    </citation>
    <scope>NUCLEOTIDE SEQUENCE</scope>
    <source>
        <strain evidence="2">CA13304</strain>
    </source>
</reference>
<accession>A0A8I0SY77</accession>
<evidence type="ECO:0000256" key="1">
    <source>
        <dbReference type="SAM" id="Phobius"/>
    </source>
</evidence>
<feature type="transmembrane region" description="Helical" evidence="1">
    <location>
        <begin position="6"/>
        <end position="21"/>
    </location>
</feature>
<proteinExistence type="predicted"/>
<comment type="caution">
    <text evidence="2">The sequence shown here is derived from an EMBL/GenBank/DDBJ whole genome shotgun (WGS) entry which is preliminary data.</text>
</comment>
<evidence type="ECO:0008006" key="4">
    <source>
        <dbReference type="Google" id="ProtNLM"/>
    </source>
</evidence>
<dbReference type="RefSeq" id="WP_192478770.1">
    <property type="nucleotide sequence ID" value="NZ_VKME01000013.1"/>
</dbReference>
<organism evidence="2 3">
    <name type="scientific">Citrobacter amalonaticus</name>
    <dbReference type="NCBI Taxonomy" id="35703"/>
    <lineage>
        <taxon>Bacteria</taxon>
        <taxon>Pseudomonadati</taxon>
        <taxon>Pseudomonadota</taxon>
        <taxon>Gammaproteobacteria</taxon>
        <taxon>Enterobacterales</taxon>
        <taxon>Enterobacteriaceae</taxon>
        <taxon>Citrobacter</taxon>
    </lineage>
</organism>
<evidence type="ECO:0000313" key="2">
    <source>
        <dbReference type="EMBL" id="MBE0129296.1"/>
    </source>
</evidence>
<sequence length="405" mass="46933">MNIALSIFILSFGIITTIKAITKKKPMLLIFCVFFTIYLSLRPVLLALGYYNIYAYLNKSIDDYSEKGLMICLLYTLLSFLIFLLVYSRTKKAFKISETDGSNDIAANSKINFFHFLQVILLVLSLTILPFYICFVFILCLMFYNIIKFKRFGIYSNLLLCLFYYVLLMLMLYFLSDDRRDWLVAIGAPIYIYLFVYMKSVVKIIIPGVLGLLLLVYVSVAFRSGGNIFNIDAVKDRAESIQSTLVVLEVETDFSIVYDDYLLLFDDRYSSVDYLYGLTLVKPFISFIPRELLPDKPETSSRLFPKYFNPPFYSVGGSEPVTLFGELYWNFSYFSLVLYAALGYLLGLIDNTYLRNKNNLLYSSLVLSLSLTGFHLLRGPIDSFFFIYLWLALSYYVLKITQRLR</sequence>
<name>A0A8I0SY77_CITAM</name>
<feature type="transmembrane region" description="Helical" evidence="1">
    <location>
        <begin position="360"/>
        <end position="377"/>
    </location>
</feature>
<protein>
    <recommendedName>
        <fullName evidence="4">Oligosaccharide repeat unit polymerase</fullName>
    </recommendedName>
</protein>
<keyword evidence="1" id="KW-1133">Transmembrane helix</keyword>
<feature type="transmembrane region" description="Helical" evidence="1">
    <location>
        <begin position="68"/>
        <end position="87"/>
    </location>
</feature>
<feature type="transmembrane region" description="Helical" evidence="1">
    <location>
        <begin position="152"/>
        <end position="175"/>
    </location>
</feature>
<dbReference type="AlphaFoldDB" id="A0A8I0SY77"/>
<dbReference type="EMBL" id="VKME01000013">
    <property type="protein sequence ID" value="MBE0129296.1"/>
    <property type="molecule type" value="Genomic_DNA"/>
</dbReference>
<dbReference type="Proteomes" id="UP000656723">
    <property type="component" value="Unassembled WGS sequence"/>
</dbReference>
<feature type="transmembrane region" description="Helical" evidence="1">
    <location>
        <begin position="327"/>
        <end position="348"/>
    </location>
</feature>
<feature type="transmembrane region" description="Helical" evidence="1">
    <location>
        <begin position="182"/>
        <end position="198"/>
    </location>
</feature>
<feature type="transmembrane region" description="Helical" evidence="1">
    <location>
        <begin position="383"/>
        <end position="401"/>
    </location>
</feature>